<dbReference type="PANTHER" id="PTHR37984:SF5">
    <property type="entry name" value="PROTEIN NYNRIN-LIKE"/>
    <property type="match status" value="1"/>
</dbReference>
<dbReference type="InterPro" id="IPR013010">
    <property type="entry name" value="Znf_SIAH"/>
</dbReference>
<evidence type="ECO:0000256" key="1">
    <source>
        <dbReference type="ARBA" id="ARBA00012493"/>
    </source>
</evidence>
<dbReference type="InterPro" id="IPR021109">
    <property type="entry name" value="Peptidase_aspartic_dom_sf"/>
</dbReference>
<dbReference type="PANTHER" id="PTHR37984">
    <property type="entry name" value="PROTEIN CBG26694"/>
    <property type="match status" value="1"/>
</dbReference>
<evidence type="ECO:0000256" key="10">
    <source>
        <dbReference type="ARBA" id="ARBA00022918"/>
    </source>
</evidence>
<dbReference type="Proteomes" id="UP001231189">
    <property type="component" value="Unassembled WGS sequence"/>
</dbReference>
<gene>
    <name evidence="15" type="ORF">QYE76_004489</name>
</gene>
<keyword evidence="6" id="KW-0255">Endonuclease</keyword>
<dbReference type="InterPro" id="IPR000477">
    <property type="entry name" value="RT_dom"/>
</dbReference>
<dbReference type="CDD" id="cd01647">
    <property type="entry name" value="RT_LTR"/>
    <property type="match status" value="1"/>
</dbReference>
<dbReference type="Pfam" id="PF17917">
    <property type="entry name" value="RT_RNaseH"/>
    <property type="match status" value="1"/>
</dbReference>
<keyword evidence="5" id="KW-0479">Metal-binding</keyword>
<accession>A0AAD8RS63</accession>
<keyword evidence="9" id="KW-0862">Zinc</keyword>
<dbReference type="PROSITE" id="PS50878">
    <property type="entry name" value="RT_POL"/>
    <property type="match status" value="1"/>
</dbReference>
<feature type="domain" description="SIAH-type" evidence="14">
    <location>
        <begin position="1"/>
        <end position="54"/>
    </location>
</feature>
<reference evidence="15" key="1">
    <citation type="submission" date="2023-07" db="EMBL/GenBank/DDBJ databases">
        <title>A chromosome-level genome assembly of Lolium multiflorum.</title>
        <authorList>
            <person name="Chen Y."/>
            <person name="Copetti D."/>
            <person name="Kolliker R."/>
            <person name="Studer B."/>
        </authorList>
    </citation>
    <scope>NUCLEOTIDE SEQUENCE</scope>
    <source>
        <strain evidence="15">02402/16</strain>
        <tissue evidence="15">Leaf</tissue>
    </source>
</reference>
<keyword evidence="16" id="KW-1185">Reference proteome</keyword>
<dbReference type="SUPFAM" id="SSF56672">
    <property type="entry name" value="DNA/RNA polymerases"/>
    <property type="match status" value="1"/>
</dbReference>
<dbReference type="InterPro" id="IPR043502">
    <property type="entry name" value="DNA/RNA_pol_sf"/>
</dbReference>
<dbReference type="Gene3D" id="3.10.10.10">
    <property type="entry name" value="HIV Type 1 Reverse Transcriptase, subunit A, domain 1"/>
    <property type="match status" value="1"/>
</dbReference>
<feature type="region of interest" description="Disordered" evidence="12">
    <location>
        <begin position="1591"/>
        <end position="1613"/>
    </location>
</feature>
<evidence type="ECO:0000313" key="15">
    <source>
        <dbReference type="EMBL" id="KAK1630174.1"/>
    </source>
</evidence>
<keyword evidence="4" id="KW-0540">Nuclease</keyword>
<evidence type="ECO:0000256" key="8">
    <source>
        <dbReference type="ARBA" id="ARBA00022801"/>
    </source>
</evidence>
<evidence type="ECO:0000256" key="11">
    <source>
        <dbReference type="PROSITE-ProRule" id="PRU00455"/>
    </source>
</evidence>
<dbReference type="GO" id="GO:0008270">
    <property type="term" value="F:zinc ion binding"/>
    <property type="evidence" value="ECO:0007669"/>
    <property type="project" value="UniProtKB-KW"/>
</dbReference>
<keyword evidence="2" id="KW-0808">Transferase</keyword>
<evidence type="ECO:0000313" key="16">
    <source>
        <dbReference type="Proteomes" id="UP001231189"/>
    </source>
</evidence>
<evidence type="ECO:0000259" key="14">
    <source>
        <dbReference type="PROSITE" id="PS51081"/>
    </source>
</evidence>
<dbReference type="FunFam" id="3.10.20.370:FF:000001">
    <property type="entry name" value="Retrovirus-related Pol polyprotein from transposon 17.6-like protein"/>
    <property type="match status" value="1"/>
</dbReference>
<dbReference type="InterPro" id="IPR050951">
    <property type="entry name" value="Retrovirus_Pol_polyprotein"/>
</dbReference>
<dbReference type="SUPFAM" id="SSF50630">
    <property type="entry name" value="Acid proteases"/>
    <property type="match status" value="1"/>
</dbReference>
<dbReference type="CDD" id="cd09274">
    <property type="entry name" value="RNase_HI_RT_Ty3"/>
    <property type="match status" value="1"/>
</dbReference>
<dbReference type="PROSITE" id="PS51081">
    <property type="entry name" value="ZF_SIAH"/>
    <property type="match status" value="1"/>
</dbReference>
<name>A0AAD8RS63_LOLMU</name>
<dbReference type="Gene3D" id="2.40.70.10">
    <property type="entry name" value="Acid Proteases"/>
    <property type="match status" value="1"/>
</dbReference>
<dbReference type="GO" id="GO:0004519">
    <property type="term" value="F:endonuclease activity"/>
    <property type="evidence" value="ECO:0007669"/>
    <property type="project" value="UniProtKB-KW"/>
</dbReference>
<dbReference type="GO" id="GO:0003964">
    <property type="term" value="F:RNA-directed DNA polymerase activity"/>
    <property type="evidence" value="ECO:0007669"/>
    <property type="project" value="UniProtKB-KW"/>
</dbReference>
<keyword evidence="3" id="KW-0548">Nucleotidyltransferase</keyword>
<evidence type="ECO:0000259" key="13">
    <source>
        <dbReference type="PROSITE" id="PS50878"/>
    </source>
</evidence>
<evidence type="ECO:0000256" key="5">
    <source>
        <dbReference type="ARBA" id="ARBA00022723"/>
    </source>
</evidence>
<evidence type="ECO:0000256" key="6">
    <source>
        <dbReference type="ARBA" id="ARBA00022759"/>
    </source>
</evidence>
<evidence type="ECO:0000256" key="2">
    <source>
        <dbReference type="ARBA" id="ARBA00022679"/>
    </source>
</evidence>
<dbReference type="InterPro" id="IPR043128">
    <property type="entry name" value="Rev_trsase/Diguanyl_cyclase"/>
</dbReference>
<evidence type="ECO:0000256" key="4">
    <source>
        <dbReference type="ARBA" id="ARBA00022722"/>
    </source>
</evidence>
<dbReference type="Pfam" id="PF00078">
    <property type="entry name" value="RVT_1"/>
    <property type="match status" value="1"/>
</dbReference>
<dbReference type="GO" id="GO:0016787">
    <property type="term" value="F:hydrolase activity"/>
    <property type="evidence" value="ECO:0007669"/>
    <property type="project" value="UniProtKB-KW"/>
</dbReference>
<comment type="caution">
    <text evidence="15">The sequence shown here is derived from an EMBL/GenBank/DDBJ whole genome shotgun (WGS) entry which is preliminary data.</text>
</comment>
<dbReference type="SUPFAM" id="SSF49599">
    <property type="entry name" value="TRAF domain-like"/>
    <property type="match status" value="1"/>
</dbReference>
<dbReference type="InterPro" id="IPR005162">
    <property type="entry name" value="Retrotrans_gag_dom"/>
</dbReference>
<dbReference type="EC" id="2.7.7.49" evidence="1"/>
<dbReference type="Gene3D" id="3.30.40.10">
    <property type="entry name" value="Zinc/RING finger domain, C3HC4 (zinc finger)"/>
    <property type="match status" value="1"/>
</dbReference>
<organism evidence="15 16">
    <name type="scientific">Lolium multiflorum</name>
    <name type="common">Italian ryegrass</name>
    <name type="synonym">Lolium perenne subsp. multiflorum</name>
    <dbReference type="NCBI Taxonomy" id="4521"/>
    <lineage>
        <taxon>Eukaryota</taxon>
        <taxon>Viridiplantae</taxon>
        <taxon>Streptophyta</taxon>
        <taxon>Embryophyta</taxon>
        <taxon>Tracheophyta</taxon>
        <taxon>Spermatophyta</taxon>
        <taxon>Magnoliopsida</taxon>
        <taxon>Liliopsida</taxon>
        <taxon>Poales</taxon>
        <taxon>Poaceae</taxon>
        <taxon>BOP clade</taxon>
        <taxon>Pooideae</taxon>
        <taxon>Poodae</taxon>
        <taxon>Poeae</taxon>
        <taxon>Poeae Chloroplast Group 2 (Poeae type)</taxon>
        <taxon>Loliodinae</taxon>
        <taxon>Loliinae</taxon>
        <taxon>Lolium</taxon>
    </lineage>
</organism>
<protein>
    <recommendedName>
        <fullName evidence="1">RNA-directed DNA polymerase</fullName>
        <ecNumber evidence="1">2.7.7.49</ecNumber>
    </recommendedName>
</protein>
<feature type="domain" description="Reverse transcriptase" evidence="13">
    <location>
        <begin position="999"/>
        <end position="1203"/>
    </location>
</feature>
<keyword evidence="8" id="KW-0378">Hydrolase</keyword>
<dbReference type="InterPro" id="IPR013083">
    <property type="entry name" value="Znf_RING/FYVE/PHD"/>
</dbReference>
<dbReference type="Gene3D" id="3.30.70.270">
    <property type="match status" value="2"/>
</dbReference>
<proteinExistence type="predicted"/>
<evidence type="ECO:0000256" key="7">
    <source>
        <dbReference type="ARBA" id="ARBA00022771"/>
    </source>
</evidence>
<feature type="compositionally biased region" description="Basic and acidic residues" evidence="12">
    <location>
        <begin position="1600"/>
        <end position="1613"/>
    </location>
</feature>
<dbReference type="CDD" id="cd00303">
    <property type="entry name" value="retropepsin_like"/>
    <property type="match status" value="1"/>
</dbReference>
<sequence length="1613" mass="182738">MECPHDGCGSVVAYNELHDHELACPHSPCDCTEAGCDFSASPAALIAHLREIHSICVDMIPYGTAMAFIIPVLAPPEPRRPVIFYGNDGTVFVWHTYTQVQPKNGCVLACLSVECVRSAACVWPEYNVSMSSHGKPLLNRSEIGLMLPNYTATILANSTTTPGAAKWSELERSLQWYQPCTELTIWVRIDRAGGSNVYPVTPTTVAPQVRSSEAEFGPVSRPSQQMEVNMAHIGSQLGNELSLTPEFEPVHVDLASENKICHNLQQGINTFTAELDRLNEQNRVCVELHNQSVTLMNDDDANTTIKGEGSSGGILTKGYSRLCGAESTREKRALRRAGIRRGNSLPEGEIDAIAIVIELDIISIIITIVSTIYTAITTAAPRHRCISMNEVRKKLFTISLSGKAAHWYKLLKNGDSIDWEDIVPLFYSKFYPPSEIHKDRNRIYNFWPHDGESIAQAWGRLKSLMLKCPIHELPGNVIIDNFYARLSFQDKTLLDTSCSGSFTRKNEEFKRDLLDRIQENTEGWENDKDRESGIIYDYKCIEAFMDTDKFRNMSATYGLDSQVVANLYKAFASHYELPKKNFDKYHEPYKDKVDSSVNKCVVVETVDNVIPEAYIEKTPFPAKMKEYSVISSAVNKSEKKPKEPEEQIKIEPAVAIVKDLVTENVEDGHIIFCEDASNIVSHPNKSKQVSVPMLSVRIGDHCYYGLCDIGASVSAIPYELYTEIMHEIGSCELEDIDVVIHLANRETISPIGIVRDVEVLCGKIKYPADFLVLGSAASDYCPIIFGRPFLNTCGAIIDCKKEKILTRFAGEPYEFNFSKFTKTPYKVDLPSNDFKMEQCASIVLVPNNPLQQHLENSESEAFRKERDELEEIFRRQPILKHDLPVEDLGTTPPPKEDPVFDLKPLPDNLKYAHIDDKKIYPVIISSKLSEIEEERLLEILKKHRGAIGYTLDDLKGISPSICQHAINMEEDAKPVVEHQRRLIPKMKEVVRNEVLKLLEAGIIYPIADSRWVSPVHCVPKKGGMTVVPNDNDELIPQRIVVGYRMCIDFRKVNKVTKKDHYPLPFIDQMLERLSKNTHFCFLDGYSGFSQIAVKAKDQEKTTFTCPYGTYAYRRMPFGLCNAPATFQRCMSAIFHGFCESIVEVFMDDFSVYGNSFDNCLRNLDKVLQRCEETNLVLNWEKCHFMVNEGIVLGHKISERGIEVDRAKVEAIEKMPYPRDVKGIRSVLGHAGFYRRFIKDFSKISKPLTNLLQKDVPFVFDDDCKEAFETLKKALTTAPVVEPPDWNLPFEIMCDASDFAVGAVLGQRVDKKLNVIHYASKTLDAAQRNYATTEKELLAVVFACDKFRPYIVDSKVTIHTDHAAIRYLMTKKDAKPRLIRWVLLLQEFDLHIIDRKGADNPVADNLSRLENIAYDPVPVNDSFPNEQLAVIKVSSRESPWICFGSRSIMSSSGTQKDSFFEDVVNPYMNELKMHPKELQLVDGELQIKDVQGPKGEGSLEDRMEKLEQEVFNYKKMAEREVDIFHKIVSELIDGHKKETAKLWDDIFSLHDTTNKLQAQLYDVHNQNCEYENRFKRISHAASFRFPETKMSFVDGGPLPWKSDDDKDSPSSPKE</sequence>
<dbReference type="Pfam" id="PF03732">
    <property type="entry name" value="Retrotrans_gag"/>
    <property type="match status" value="1"/>
</dbReference>
<keyword evidence="10" id="KW-0695">RNA-directed DNA polymerase</keyword>
<keyword evidence="7 11" id="KW-0863">Zinc-finger</keyword>
<evidence type="ECO:0000256" key="9">
    <source>
        <dbReference type="ARBA" id="ARBA00022833"/>
    </source>
</evidence>
<evidence type="ECO:0000256" key="12">
    <source>
        <dbReference type="SAM" id="MobiDB-lite"/>
    </source>
</evidence>
<dbReference type="InterPro" id="IPR041373">
    <property type="entry name" value="RT_RNaseH"/>
</dbReference>
<evidence type="ECO:0000256" key="3">
    <source>
        <dbReference type="ARBA" id="ARBA00022695"/>
    </source>
</evidence>
<dbReference type="EMBL" id="JAUUTY010000005">
    <property type="protein sequence ID" value="KAK1630174.1"/>
    <property type="molecule type" value="Genomic_DNA"/>
</dbReference>
<dbReference type="FunFam" id="3.30.70.270:FF:000026">
    <property type="entry name" value="Transposon Ty3-G Gag-Pol polyprotein"/>
    <property type="match status" value="1"/>
</dbReference>